<accession>A0A429V9U2</accession>
<dbReference type="Pfam" id="PF10135">
    <property type="entry name" value="Rod-binding"/>
    <property type="match status" value="1"/>
</dbReference>
<organism evidence="2 3">
    <name type="scientific">Sphingomonas ginkgonis</name>
    <dbReference type="NCBI Taxonomy" id="2315330"/>
    <lineage>
        <taxon>Bacteria</taxon>
        <taxon>Pseudomonadati</taxon>
        <taxon>Pseudomonadota</taxon>
        <taxon>Alphaproteobacteria</taxon>
        <taxon>Sphingomonadales</taxon>
        <taxon>Sphingomonadaceae</taxon>
        <taxon>Sphingomonas</taxon>
    </lineage>
</organism>
<evidence type="ECO:0000313" key="2">
    <source>
        <dbReference type="EMBL" id="RST30714.1"/>
    </source>
</evidence>
<keyword evidence="3" id="KW-1185">Reference proteome</keyword>
<keyword evidence="2" id="KW-0966">Cell projection</keyword>
<comment type="caution">
    <text evidence="2">The sequence shown here is derived from an EMBL/GenBank/DDBJ whole genome shotgun (WGS) entry which is preliminary data.</text>
</comment>
<dbReference type="OrthoDB" id="7862954at2"/>
<dbReference type="Proteomes" id="UP000274661">
    <property type="component" value="Unassembled WGS sequence"/>
</dbReference>
<dbReference type="AlphaFoldDB" id="A0A429V9U2"/>
<keyword evidence="2" id="KW-0969">Cilium</keyword>
<dbReference type="InterPro" id="IPR019301">
    <property type="entry name" value="Flagellar_prot_FlgJ_N"/>
</dbReference>
<evidence type="ECO:0000259" key="1">
    <source>
        <dbReference type="Pfam" id="PF10135"/>
    </source>
</evidence>
<sequence length="98" mass="10424">MSFLQPIRAAAALPTSSLPVAGGAEKVARDFEAIFAGQLAKLMLESVSVDSQFGGGHGEEMFRGMLAERLGEEITRNGSFGLKAAVLAQIQQIQDQMK</sequence>
<evidence type="ECO:0000313" key="3">
    <source>
        <dbReference type="Proteomes" id="UP000274661"/>
    </source>
</evidence>
<dbReference type="EMBL" id="RWJF01000001">
    <property type="protein sequence ID" value="RST30714.1"/>
    <property type="molecule type" value="Genomic_DNA"/>
</dbReference>
<proteinExistence type="predicted"/>
<dbReference type="RefSeq" id="WP_126718548.1">
    <property type="nucleotide sequence ID" value="NZ_RWJF01000001.1"/>
</dbReference>
<keyword evidence="2" id="KW-0282">Flagellum</keyword>
<reference evidence="2 3" key="1">
    <citation type="submission" date="2018-12" db="EMBL/GenBank/DDBJ databases">
        <title>Sphingomonas sp. HMF7854 Genome sequencing and assembly.</title>
        <authorList>
            <person name="Cha I."/>
            <person name="Kang H."/>
            <person name="Kim H."/>
            <person name="Kang J."/>
            <person name="Joh K."/>
        </authorList>
    </citation>
    <scope>NUCLEOTIDE SEQUENCE [LARGE SCALE GENOMIC DNA]</scope>
    <source>
        <strain evidence="2 3">HMF7854</strain>
    </source>
</reference>
<protein>
    <submittedName>
        <fullName evidence="2">Flagellar biosynthesis protein FlgJ</fullName>
    </submittedName>
</protein>
<gene>
    <name evidence="2" type="ORF">HMF7854_07610</name>
</gene>
<name>A0A429V9U2_9SPHN</name>
<feature type="domain" description="Flagellar protein FlgJ N-terminal" evidence="1">
    <location>
        <begin position="43"/>
        <end position="89"/>
    </location>
</feature>